<dbReference type="Gene3D" id="3.40.50.410">
    <property type="entry name" value="von Willebrand factor, type A domain"/>
    <property type="match status" value="1"/>
</dbReference>
<dbReference type="GO" id="GO:0046872">
    <property type="term" value="F:metal ion binding"/>
    <property type="evidence" value="ECO:0007669"/>
    <property type="project" value="InterPro"/>
</dbReference>
<dbReference type="SUPFAM" id="SSF159034">
    <property type="entry name" value="Mib/herc2 domain-like"/>
    <property type="match status" value="1"/>
</dbReference>
<dbReference type="InterPro" id="IPR002035">
    <property type="entry name" value="VWF_A"/>
</dbReference>
<dbReference type="AlphaFoldDB" id="A0A8B6DRP5"/>
<gene>
    <name evidence="3" type="ORF">MGAL_10B045998</name>
</gene>
<evidence type="ECO:0000313" key="4">
    <source>
        <dbReference type="Proteomes" id="UP000596742"/>
    </source>
</evidence>
<dbReference type="InterPro" id="IPR037252">
    <property type="entry name" value="Mib_Herc2_sf"/>
</dbReference>
<accession>A0A8B6DRP5</accession>
<dbReference type="Gene3D" id="2.30.30.40">
    <property type="entry name" value="SH3 Domains"/>
    <property type="match status" value="1"/>
</dbReference>
<feature type="domain" description="VWFA" evidence="2">
    <location>
        <begin position="410"/>
        <end position="612"/>
    </location>
</feature>
<evidence type="ECO:0000313" key="3">
    <source>
        <dbReference type="EMBL" id="VDI23192.1"/>
    </source>
</evidence>
<keyword evidence="4" id="KW-1185">Reference proteome</keyword>
<dbReference type="CDD" id="cd00198">
    <property type="entry name" value="vWFA"/>
    <property type="match status" value="1"/>
</dbReference>
<evidence type="ECO:0000256" key="1">
    <source>
        <dbReference type="SAM" id="MobiDB-lite"/>
    </source>
</evidence>
<organism evidence="3 4">
    <name type="scientific">Mytilus galloprovincialis</name>
    <name type="common">Mediterranean mussel</name>
    <dbReference type="NCBI Taxonomy" id="29158"/>
    <lineage>
        <taxon>Eukaryota</taxon>
        <taxon>Metazoa</taxon>
        <taxon>Spiralia</taxon>
        <taxon>Lophotrochozoa</taxon>
        <taxon>Mollusca</taxon>
        <taxon>Bivalvia</taxon>
        <taxon>Autobranchia</taxon>
        <taxon>Pteriomorphia</taxon>
        <taxon>Mytilida</taxon>
        <taxon>Mytiloidea</taxon>
        <taxon>Mytilidae</taxon>
        <taxon>Mytilinae</taxon>
        <taxon>Mytilus</taxon>
    </lineage>
</organism>
<feature type="region of interest" description="Disordered" evidence="1">
    <location>
        <begin position="342"/>
        <end position="362"/>
    </location>
</feature>
<protein>
    <recommendedName>
        <fullName evidence="2">VWFA domain-containing protein</fullName>
    </recommendedName>
</protein>
<dbReference type="SUPFAM" id="SSF53300">
    <property type="entry name" value="vWA-like"/>
    <property type="match status" value="1"/>
</dbReference>
<feature type="compositionally biased region" description="Low complexity" evidence="1">
    <location>
        <begin position="343"/>
        <end position="354"/>
    </location>
</feature>
<comment type="caution">
    <text evidence="3">The sequence shown here is derived from an EMBL/GenBank/DDBJ whole genome shotgun (WGS) entry which is preliminary data.</text>
</comment>
<dbReference type="Proteomes" id="UP000596742">
    <property type="component" value="Unassembled WGS sequence"/>
</dbReference>
<reference evidence="3" key="1">
    <citation type="submission" date="2018-11" db="EMBL/GenBank/DDBJ databases">
        <authorList>
            <person name="Alioto T."/>
            <person name="Alioto T."/>
        </authorList>
    </citation>
    <scope>NUCLEOTIDE SEQUENCE</scope>
</reference>
<proteinExistence type="predicted"/>
<dbReference type="InterPro" id="IPR036465">
    <property type="entry name" value="vWFA_dom_sf"/>
</dbReference>
<dbReference type="EMBL" id="UYJE01003887">
    <property type="protein sequence ID" value="VDI23192.1"/>
    <property type="molecule type" value="Genomic_DNA"/>
</dbReference>
<sequence>MQSQMKEKVLAMKQTIHELDMAQTDILNRVTSISTSSTSIQCAASKEILQLEEHVSRVDTLSIEYGNNLDTVRKKMLALLMKTSRLNTLVDNLQITTAFGEDKSEEGSIDISTNDKWCESSLSVLENNGSEINCNIPCRENCEASEENNTEYRPDNGCCNGDPNIHYHPVNNVDDRKVSPLTHNAVKFNVFNINPYESISEQNDTKYFKKLGSNSDTLQVPHASTSGNKYRISNGDDGSILYESEIEQDSPLHTLNKKNSTGRSPERITGNIPMLHTRIRKKEYGFKSKTTRIQNDNRVTFHNNQESFGGKIDKNVCSMDHQRQETIVPNIEPTEQITDDVKSMMTSSTSYSSSRRVERRRQEDDIHDERLFNADQPKTVREWYHYYKQIKAYASARLRSGAVKVGRGHDVILVLDTSERMTGYFQKLKSAALQYVYGIQSGGMENGIGLAVFGRQTRLIQESTIDYELIIELIRQLRPDGDAPIIAGLLVGYAGVSACNSGRFQDVVIRAYMIVFTNGSSEQCKVTTENKENYIFALQNDRIPCDVNAVIDKLTSSTTRIFYVPIGGDQCNSILEQAVRKTKGKRIQDNEMNRLISISRVMLLAITIASEIRYSKNQSRDDIRRIISNRSDFLDTYEDCLDMVEDYSDPLKFFHNRGLYVEINCNALKLGDRVRRGPDWTYDDQDLGLPGTVVGKNRDSSPFNKVWVLVEWDHGNIYPYVYDEQMDRVQIKKVNEPRILVDEMIAVGCRVVRGE</sequence>
<dbReference type="PROSITE" id="PS50234">
    <property type="entry name" value="VWFA"/>
    <property type="match status" value="1"/>
</dbReference>
<dbReference type="OrthoDB" id="10323388at2759"/>
<dbReference type="GO" id="GO:0004842">
    <property type="term" value="F:ubiquitin-protein transferase activity"/>
    <property type="evidence" value="ECO:0007669"/>
    <property type="project" value="InterPro"/>
</dbReference>
<name>A0A8B6DRP5_MYTGA</name>
<evidence type="ECO:0000259" key="2">
    <source>
        <dbReference type="PROSITE" id="PS50234"/>
    </source>
</evidence>